<dbReference type="CDD" id="cd00051">
    <property type="entry name" value="EFh"/>
    <property type="match status" value="1"/>
</dbReference>
<keyword evidence="5" id="KW-0479">Metal-binding</keyword>
<feature type="domain" description="Protein kinase" evidence="17">
    <location>
        <begin position="968"/>
        <end position="1042"/>
    </location>
</feature>
<dbReference type="SUPFAM" id="SSF56112">
    <property type="entry name" value="Protein kinase-like (PK-like)"/>
    <property type="match status" value="1"/>
</dbReference>
<keyword evidence="4" id="KW-0808">Transferase</keyword>
<dbReference type="EMBL" id="MIGC01000980">
    <property type="protein sequence ID" value="PHJ23839.1"/>
    <property type="molecule type" value="Genomic_DNA"/>
</dbReference>
<feature type="region of interest" description="Disordered" evidence="16">
    <location>
        <begin position="754"/>
        <end position="811"/>
    </location>
</feature>
<comment type="similarity">
    <text evidence="11">Belongs to the protein kinase superfamily. Ser/Thr protein kinase family. CDPK subfamily.</text>
</comment>
<keyword evidence="20" id="KW-1185">Reference proteome</keyword>
<accession>A0A2C6L6Z6</accession>
<evidence type="ECO:0000256" key="8">
    <source>
        <dbReference type="ARBA" id="ARBA00022777"/>
    </source>
</evidence>
<dbReference type="Gene3D" id="1.10.238.10">
    <property type="entry name" value="EF-hand"/>
    <property type="match status" value="1"/>
</dbReference>
<dbReference type="RefSeq" id="XP_067925513.1">
    <property type="nucleotide sequence ID" value="XM_068062521.1"/>
</dbReference>
<sequence>MRGLPDPSLLSSFRGFIFSEPFYPFKEARRYCAPIVSRVTVVVSPLGSPLLPQSRLSRFRGFCRSRGVRTRRAGELVVFGGFSEAPPCFCVLLFRSTTGKRFLGLADSPRNFTASAKQQACTPEGAFLPSKQEEGSVGLLQAGRKRRSDDLLSSSALDLFKNRISPLFRGGERDWDAGGVSTSPEASSSCYISQSFHSHSSFAPYLSFSFLCCQWPRFPYSPNSCLPLWTSCPLVEGRQPFTSFSFSLSSFEFYNFPCLLSRVEWCRGCPFRGGKPHCKKESISPSCLIHPRSISSPCPSPPTSFDPFTLMPSVAVPGPCTPSTDPLSTPASQPRTYPLSPLTTDCGGDSPAFLSQVPPTEVGVLSPSPRTHAETAVVVVSNQQAPALPTTLRGTEISPFQVGKVEVASCVPTATPPVTQPVHSYQTPREVALASPTCIPPPSFSGPFYVHAQQPGGPYTTPVLTAAGCGDTVQAYPFFSPRPGFSFPPAESSLRQQQAPVACVYTRTGTAPIALASPNTDIPIRTYDSSPHLTTTGSGVLRGQQAHSPPPPAPYNVNGRYWPSSSSGSGEGSQVAVAAHALPPVETGEPAAVCGPAIQNLVATDVGRGVPQGYNTTNDTIKRELWAAPQAAYAPAPVFGTPAPDCVLSSPQQHAQAVVHPAAPHVTPSFSPGLPPTTVNPSSCTPFPGGSPSSLAPGVPVRTLYKTEVLAGSPVVPAPAAVYRKHINLGNAIGAVTGRRSASYLACAPQPAVMADPSTRTMEKTGASSRSTKVTRHSQVPPASPAARQPRKLVATTPSPQKSPTKESPTYDVFNSVVSSTQQVEELHDRRRRIGDTGPSPELIREKLHKVMDVPNNFLKSARASFRQFDADGDGYLTFEDLRRLIERLCRNLQLPPVDDSVLRVIFEAFDSERRQKLNVEEFCRLYWELLGRIRDKFYPTRKMLVRRSVFVGRRNLDITQTSIEELFDFKKKLGAGAFGDVHLVVERSSGLERVIKTINKDRSQVPMEQIEAEIQVLKSLDHPNIIKIFEISGCSLLVQNV</sequence>
<dbReference type="SUPFAM" id="SSF47473">
    <property type="entry name" value="EF-hand"/>
    <property type="match status" value="1"/>
</dbReference>
<evidence type="ECO:0000256" key="6">
    <source>
        <dbReference type="ARBA" id="ARBA00022737"/>
    </source>
</evidence>
<feature type="region of interest" description="Disordered" evidence="16">
    <location>
        <begin position="822"/>
        <end position="841"/>
    </location>
</feature>
<evidence type="ECO:0000256" key="2">
    <source>
        <dbReference type="ARBA" id="ARBA00012513"/>
    </source>
</evidence>
<keyword evidence="6" id="KW-0677">Repeat</keyword>
<dbReference type="Proteomes" id="UP000221165">
    <property type="component" value="Unassembled WGS sequence"/>
</dbReference>
<comment type="cofactor">
    <cofactor evidence="1">
        <name>Mg(2+)</name>
        <dbReference type="ChEBI" id="CHEBI:18420"/>
    </cofactor>
</comment>
<feature type="binding site" evidence="14 15">
    <location>
        <position position="997"/>
    </location>
    <ligand>
        <name>ATP</name>
        <dbReference type="ChEBI" id="CHEBI:30616"/>
    </ligand>
</feature>
<evidence type="ECO:0000256" key="3">
    <source>
        <dbReference type="ARBA" id="ARBA00022527"/>
    </source>
</evidence>
<dbReference type="InterPro" id="IPR030616">
    <property type="entry name" value="Aur-like"/>
</dbReference>
<evidence type="ECO:0000256" key="14">
    <source>
        <dbReference type="PIRSR" id="PIRSR630616-2"/>
    </source>
</evidence>
<evidence type="ECO:0000256" key="12">
    <source>
        <dbReference type="ARBA" id="ARBA00047899"/>
    </source>
</evidence>
<dbReference type="PROSITE" id="PS50222">
    <property type="entry name" value="EF_HAND_2"/>
    <property type="match status" value="1"/>
</dbReference>
<dbReference type="Gene3D" id="3.30.200.20">
    <property type="entry name" value="Phosphorylase Kinase, domain 1"/>
    <property type="match status" value="1"/>
</dbReference>
<comment type="caution">
    <text evidence="19">The sequence shown here is derived from an EMBL/GenBank/DDBJ whole genome shotgun (WGS) entry which is preliminary data.</text>
</comment>
<name>A0A2C6L6Z6_9APIC</name>
<feature type="region of interest" description="Disordered" evidence="16">
    <location>
        <begin position="540"/>
        <end position="575"/>
    </location>
</feature>
<dbReference type="GO" id="GO:0005509">
    <property type="term" value="F:calcium ion binding"/>
    <property type="evidence" value="ECO:0007669"/>
    <property type="project" value="InterPro"/>
</dbReference>
<dbReference type="Pfam" id="PF13499">
    <property type="entry name" value="EF-hand_7"/>
    <property type="match status" value="1"/>
</dbReference>
<dbReference type="GeneID" id="94425732"/>
<proteinExistence type="inferred from homology"/>
<dbReference type="InterPro" id="IPR000719">
    <property type="entry name" value="Prot_kinase_dom"/>
</dbReference>
<evidence type="ECO:0000313" key="20">
    <source>
        <dbReference type="Proteomes" id="UP000221165"/>
    </source>
</evidence>
<feature type="compositionally biased region" description="Polar residues" evidence="16">
    <location>
        <begin position="796"/>
        <end position="808"/>
    </location>
</feature>
<dbReference type="InterPro" id="IPR017441">
    <property type="entry name" value="Protein_kinase_ATP_BS"/>
</dbReference>
<dbReference type="InterPro" id="IPR011992">
    <property type="entry name" value="EF-hand-dom_pair"/>
</dbReference>
<evidence type="ECO:0000256" key="13">
    <source>
        <dbReference type="ARBA" id="ARBA00048679"/>
    </source>
</evidence>
<dbReference type="AlphaFoldDB" id="A0A2C6L6Z6"/>
<dbReference type="GO" id="GO:0005524">
    <property type="term" value="F:ATP binding"/>
    <property type="evidence" value="ECO:0007669"/>
    <property type="project" value="UniProtKB-UniRule"/>
</dbReference>
<dbReference type="GO" id="GO:0004674">
    <property type="term" value="F:protein serine/threonine kinase activity"/>
    <property type="evidence" value="ECO:0007669"/>
    <property type="project" value="UniProtKB-KW"/>
</dbReference>
<protein>
    <recommendedName>
        <fullName evidence="2">non-specific serine/threonine protein kinase</fullName>
        <ecNumber evidence="2">2.7.11.1</ecNumber>
    </recommendedName>
</protein>
<keyword evidence="7 14" id="KW-0547">Nucleotide-binding</keyword>
<keyword evidence="3" id="KW-0723">Serine/threonine-protein kinase</keyword>
<dbReference type="PROSITE" id="PS50011">
    <property type="entry name" value="PROTEIN_KINASE_DOM"/>
    <property type="match status" value="1"/>
</dbReference>
<evidence type="ECO:0000256" key="5">
    <source>
        <dbReference type="ARBA" id="ARBA00022723"/>
    </source>
</evidence>
<dbReference type="InterPro" id="IPR011009">
    <property type="entry name" value="Kinase-like_dom_sf"/>
</dbReference>
<dbReference type="PROSITE" id="PS00107">
    <property type="entry name" value="PROTEIN_KINASE_ATP"/>
    <property type="match status" value="1"/>
</dbReference>
<dbReference type="Pfam" id="PF00069">
    <property type="entry name" value="Pkinase"/>
    <property type="match status" value="1"/>
</dbReference>
<keyword evidence="10 14" id="KW-0067">ATP-binding</keyword>
<reference evidence="19 20" key="1">
    <citation type="journal article" date="2017" name="Int. J. Parasitol.">
        <title>The genome of the protozoan parasite Cystoisospora suis and a reverse vaccinology approach to identify vaccine candidates.</title>
        <authorList>
            <person name="Palmieri N."/>
            <person name="Shrestha A."/>
            <person name="Ruttkowski B."/>
            <person name="Beck T."/>
            <person name="Vogl C."/>
            <person name="Tomley F."/>
            <person name="Blake D.P."/>
            <person name="Joachim A."/>
        </authorList>
    </citation>
    <scope>NUCLEOTIDE SEQUENCE [LARGE SCALE GENOMIC DNA]</scope>
    <source>
        <strain evidence="19 20">Wien I</strain>
    </source>
</reference>
<evidence type="ECO:0000313" key="19">
    <source>
        <dbReference type="EMBL" id="PHJ23839.1"/>
    </source>
</evidence>
<evidence type="ECO:0000256" key="15">
    <source>
        <dbReference type="PROSITE-ProRule" id="PRU10141"/>
    </source>
</evidence>
<evidence type="ECO:0000256" key="1">
    <source>
        <dbReference type="ARBA" id="ARBA00001946"/>
    </source>
</evidence>
<dbReference type="InterPro" id="IPR002048">
    <property type="entry name" value="EF_hand_dom"/>
</dbReference>
<dbReference type="EC" id="2.7.11.1" evidence="2"/>
<evidence type="ECO:0000259" key="17">
    <source>
        <dbReference type="PROSITE" id="PS50011"/>
    </source>
</evidence>
<dbReference type="VEuPathDB" id="ToxoDB:CSUI_002319"/>
<evidence type="ECO:0000256" key="9">
    <source>
        <dbReference type="ARBA" id="ARBA00022837"/>
    </source>
</evidence>
<organism evidence="19 20">
    <name type="scientific">Cystoisospora suis</name>
    <dbReference type="NCBI Taxonomy" id="483139"/>
    <lineage>
        <taxon>Eukaryota</taxon>
        <taxon>Sar</taxon>
        <taxon>Alveolata</taxon>
        <taxon>Apicomplexa</taxon>
        <taxon>Conoidasida</taxon>
        <taxon>Coccidia</taxon>
        <taxon>Eucoccidiorida</taxon>
        <taxon>Eimeriorina</taxon>
        <taxon>Sarcocystidae</taxon>
        <taxon>Cystoisospora</taxon>
    </lineage>
</organism>
<dbReference type="PANTHER" id="PTHR24350">
    <property type="entry name" value="SERINE/THREONINE-PROTEIN KINASE IAL-RELATED"/>
    <property type="match status" value="1"/>
</dbReference>
<evidence type="ECO:0000256" key="7">
    <source>
        <dbReference type="ARBA" id="ARBA00022741"/>
    </source>
</evidence>
<evidence type="ECO:0000256" key="10">
    <source>
        <dbReference type="ARBA" id="ARBA00022840"/>
    </source>
</evidence>
<gene>
    <name evidence="19" type="ORF">CSUI_002319</name>
</gene>
<feature type="domain" description="EF-hand" evidence="18">
    <location>
        <begin position="857"/>
        <end position="892"/>
    </location>
</feature>
<dbReference type="PROSITE" id="PS00018">
    <property type="entry name" value="EF_HAND_1"/>
    <property type="match status" value="1"/>
</dbReference>
<comment type="catalytic activity">
    <reaction evidence="13">
        <text>L-seryl-[protein] + ATP = O-phospho-L-seryl-[protein] + ADP + H(+)</text>
        <dbReference type="Rhea" id="RHEA:17989"/>
        <dbReference type="Rhea" id="RHEA-COMP:9863"/>
        <dbReference type="Rhea" id="RHEA-COMP:11604"/>
        <dbReference type="ChEBI" id="CHEBI:15378"/>
        <dbReference type="ChEBI" id="CHEBI:29999"/>
        <dbReference type="ChEBI" id="CHEBI:30616"/>
        <dbReference type="ChEBI" id="CHEBI:83421"/>
        <dbReference type="ChEBI" id="CHEBI:456216"/>
        <dbReference type="EC" id="2.7.11.1"/>
    </reaction>
</comment>
<evidence type="ECO:0000259" key="18">
    <source>
        <dbReference type="PROSITE" id="PS50222"/>
    </source>
</evidence>
<evidence type="ECO:0000256" key="11">
    <source>
        <dbReference type="ARBA" id="ARBA00024334"/>
    </source>
</evidence>
<dbReference type="FunFam" id="3.30.200.20:FF:000315">
    <property type="entry name" value="Calcium-dependent protein kinase 3"/>
    <property type="match status" value="1"/>
</dbReference>
<dbReference type="SMART" id="SM00054">
    <property type="entry name" value="EFh"/>
    <property type="match status" value="2"/>
</dbReference>
<keyword evidence="8" id="KW-0418">Kinase</keyword>
<comment type="catalytic activity">
    <reaction evidence="12">
        <text>L-threonyl-[protein] + ATP = O-phospho-L-threonyl-[protein] + ADP + H(+)</text>
        <dbReference type="Rhea" id="RHEA:46608"/>
        <dbReference type="Rhea" id="RHEA-COMP:11060"/>
        <dbReference type="Rhea" id="RHEA-COMP:11605"/>
        <dbReference type="ChEBI" id="CHEBI:15378"/>
        <dbReference type="ChEBI" id="CHEBI:30013"/>
        <dbReference type="ChEBI" id="CHEBI:30616"/>
        <dbReference type="ChEBI" id="CHEBI:61977"/>
        <dbReference type="ChEBI" id="CHEBI:456216"/>
        <dbReference type="EC" id="2.7.11.1"/>
    </reaction>
</comment>
<dbReference type="InterPro" id="IPR018247">
    <property type="entry name" value="EF_Hand_1_Ca_BS"/>
</dbReference>
<evidence type="ECO:0000256" key="16">
    <source>
        <dbReference type="SAM" id="MobiDB-lite"/>
    </source>
</evidence>
<keyword evidence="9" id="KW-0106">Calcium</keyword>
<dbReference type="OrthoDB" id="6572480at2759"/>
<evidence type="ECO:0000256" key="4">
    <source>
        <dbReference type="ARBA" id="ARBA00022679"/>
    </source>
</evidence>